<evidence type="ECO:0000313" key="2">
    <source>
        <dbReference type="EMBL" id="CAD7573353.1"/>
    </source>
</evidence>
<dbReference type="AlphaFoldDB" id="A0A7R9J6E8"/>
<gene>
    <name evidence="2" type="ORF">TCMB3V08_LOCUS5991</name>
</gene>
<protein>
    <submittedName>
        <fullName evidence="2">(California timema) hypothetical protein</fullName>
    </submittedName>
</protein>
<evidence type="ECO:0000256" key="1">
    <source>
        <dbReference type="SAM" id="MobiDB-lite"/>
    </source>
</evidence>
<dbReference type="EMBL" id="OE181555">
    <property type="protein sequence ID" value="CAD7573353.1"/>
    <property type="molecule type" value="Genomic_DNA"/>
</dbReference>
<reference evidence="2" key="1">
    <citation type="submission" date="2020-11" db="EMBL/GenBank/DDBJ databases">
        <authorList>
            <person name="Tran Van P."/>
        </authorList>
    </citation>
    <scope>NUCLEOTIDE SEQUENCE</scope>
</reference>
<organism evidence="2">
    <name type="scientific">Timema californicum</name>
    <name type="common">California timema</name>
    <name type="synonym">Walking stick</name>
    <dbReference type="NCBI Taxonomy" id="61474"/>
    <lineage>
        <taxon>Eukaryota</taxon>
        <taxon>Metazoa</taxon>
        <taxon>Ecdysozoa</taxon>
        <taxon>Arthropoda</taxon>
        <taxon>Hexapoda</taxon>
        <taxon>Insecta</taxon>
        <taxon>Pterygota</taxon>
        <taxon>Neoptera</taxon>
        <taxon>Polyneoptera</taxon>
        <taxon>Phasmatodea</taxon>
        <taxon>Timematodea</taxon>
        <taxon>Timematoidea</taxon>
        <taxon>Timematidae</taxon>
        <taxon>Timema</taxon>
    </lineage>
</organism>
<sequence length="185" mass="20881">MRGSEPAFRWSEIGKKHLGKITPVHSSEIRTTIAPILISLAQHETSASSNYATEFFLIPFQGKTGVISCWPFIHGANDPQNLTTCHLRERLLWKRSKISSYREEENQNKDKQNEHQDETEKSAKNKTQEFTPVSRFRTILASSAKNLILLDLGMCVAFPTIAIPSIQNATGPLSFDDDETSWFGE</sequence>
<proteinExistence type="predicted"/>
<feature type="region of interest" description="Disordered" evidence="1">
    <location>
        <begin position="102"/>
        <end position="128"/>
    </location>
</feature>
<feature type="compositionally biased region" description="Basic and acidic residues" evidence="1">
    <location>
        <begin position="102"/>
        <end position="127"/>
    </location>
</feature>
<name>A0A7R9J6E8_TIMCA</name>
<accession>A0A7R9J6E8</accession>